<reference evidence="1" key="1">
    <citation type="submission" date="2018-06" db="EMBL/GenBank/DDBJ databases">
        <authorList>
            <person name="Zhirakovskaya E."/>
        </authorList>
    </citation>
    <scope>NUCLEOTIDE SEQUENCE</scope>
</reference>
<dbReference type="SUPFAM" id="SSF46689">
    <property type="entry name" value="Homeodomain-like"/>
    <property type="match status" value="1"/>
</dbReference>
<gene>
    <name evidence="1" type="ORF">MNBD_GAMMA12-3792</name>
</gene>
<organism evidence="1">
    <name type="scientific">hydrothermal vent metagenome</name>
    <dbReference type="NCBI Taxonomy" id="652676"/>
    <lineage>
        <taxon>unclassified sequences</taxon>
        <taxon>metagenomes</taxon>
        <taxon>ecological metagenomes</taxon>
    </lineage>
</organism>
<dbReference type="GO" id="GO:0006313">
    <property type="term" value="P:DNA transposition"/>
    <property type="evidence" value="ECO:0007669"/>
    <property type="project" value="InterPro"/>
</dbReference>
<dbReference type="AlphaFoldDB" id="A0A3B0Y283"/>
<proteinExistence type="predicted"/>
<dbReference type="EMBL" id="UOFL01000064">
    <property type="protein sequence ID" value="VAW74758.1"/>
    <property type="molecule type" value="Genomic_DNA"/>
</dbReference>
<dbReference type="InterPro" id="IPR009057">
    <property type="entry name" value="Homeodomain-like_sf"/>
</dbReference>
<protein>
    <submittedName>
        <fullName evidence="1">Mobile element protein</fullName>
    </submittedName>
</protein>
<evidence type="ECO:0000313" key="1">
    <source>
        <dbReference type="EMBL" id="VAW74758.1"/>
    </source>
</evidence>
<accession>A0A3B0Y283</accession>
<dbReference type="InterPro" id="IPR002514">
    <property type="entry name" value="Transposase_8"/>
</dbReference>
<dbReference type="GO" id="GO:0003677">
    <property type="term" value="F:DNA binding"/>
    <property type="evidence" value="ECO:0007669"/>
    <property type="project" value="InterPro"/>
</dbReference>
<name>A0A3B0Y283_9ZZZZ</name>
<dbReference type="GO" id="GO:0004803">
    <property type="term" value="F:transposase activity"/>
    <property type="evidence" value="ECO:0007669"/>
    <property type="project" value="InterPro"/>
</dbReference>
<dbReference type="Pfam" id="PF01527">
    <property type="entry name" value="HTH_Tnp_1"/>
    <property type="match status" value="1"/>
</dbReference>
<sequence>MSQKKTRKPRVNLTPEQKLEYAKLMVIEGYSTRQVMEISGAGSAAVARWKSQYQQELKGRTPEGSKAFTEDQRRIQELEKQLWREKRDNEILLVPFG</sequence>